<name>A0AA86TSA3_9EUKA</name>
<proteinExistence type="predicted"/>
<keyword evidence="2" id="KW-0812">Transmembrane</keyword>
<dbReference type="EMBL" id="CATOUU010000202">
    <property type="protein sequence ID" value="CAI9920653.1"/>
    <property type="molecule type" value="Genomic_DNA"/>
</dbReference>
<feature type="transmembrane region" description="Helical" evidence="2">
    <location>
        <begin position="37"/>
        <end position="59"/>
    </location>
</feature>
<reference evidence="4 5" key="2">
    <citation type="submission" date="2024-07" db="EMBL/GenBank/DDBJ databases">
        <authorList>
            <person name="Akdeniz Z."/>
        </authorList>
    </citation>
    <scope>NUCLEOTIDE SEQUENCE [LARGE SCALE GENOMIC DNA]</scope>
</reference>
<gene>
    <name evidence="4" type="ORF">HINF_LOCUS46098</name>
    <name evidence="3" type="ORF">HINF_LOCUS8298</name>
</gene>
<keyword evidence="5" id="KW-1185">Reference proteome</keyword>
<evidence type="ECO:0000313" key="4">
    <source>
        <dbReference type="EMBL" id="CAL6054505.1"/>
    </source>
</evidence>
<feature type="region of interest" description="Disordered" evidence="1">
    <location>
        <begin position="123"/>
        <end position="152"/>
    </location>
</feature>
<dbReference type="AlphaFoldDB" id="A0AA86TSA3"/>
<keyword evidence="2" id="KW-1133">Transmembrane helix</keyword>
<evidence type="ECO:0000313" key="5">
    <source>
        <dbReference type="Proteomes" id="UP001642409"/>
    </source>
</evidence>
<sequence length="152" mass="17389">MSFADYYIFVFNSIILLLFRTLLEISQSKLGSNEDQTVALLLGTFLTLRNAQALLLFLIGNFCCQSTFAIDYKSDGTSKKKQSFEQYQVLVFRMLPCSTREEAMHDETITIKHGQKIYRHATGKSTHWSARTTTRGRRKRIPKLSGSVQPLN</sequence>
<organism evidence="3">
    <name type="scientific">Hexamita inflata</name>
    <dbReference type="NCBI Taxonomy" id="28002"/>
    <lineage>
        <taxon>Eukaryota</taxon>
        <taxon>Metamonada</taxon>
        <taxon>Diplomonadida</taxon>
        <taxon>Hexamitidae</taxon>
        <taxon>Hexamitinae</taxon>
        <taxon>Hexamita</taxon>
    </lineage>
</organism>
<comment type="caution">
    <text evidence="3">The sequence shown here is derived from an EMBL/GenBank/DDBJ whole genome shotgun (WGS) entry which is preliminary data.</text>
</comment>
<evidence type="ECO:0000256" key="1">
    <source>
        <dbReference type="SAM" id="MobiDB-lite"/>
    </source>
</evidence>
<keyword evidence="2" id="KW-0472">Membrane</keyword>
<evidence type="ECO:0000313" key="3">
    <source>
        <dbReference type="EMBL" id="CAI9920653.1"/>
    </source>
</evidence>
<dbReference type="EMBL" id="CAXDID020000202">
    <property type="protein sequence ID" value="CAL6054505.1"/>
    <property type="molecule type" value="Genomic_DNA"/>
</dbReference>
<feature type="transmembrane region" description="Helical" evidence="2">
    <location>
        <begin position="6"/>
        <end position="25"/>
    </location>
</feature>
<reference evidence="3" key="1">
    <citation type="submission" date="2023-06" db="EMBL/GenBank/DDBJ databases">
        <authorList>
            <person name="Kurt Z."/>
        </authorList>
    </citation>
    <scope>NUCLEOTIDE SEQUENCE</scope>
</reference>
<dbReference type="Proteomes" id="UP001642409">
    <property type="component" value="Unassembled WGS sequence"/>
</dbReference>
<evidence type="ECO:0000256" key="2">
    <source>
        <dbReference type="SAM" id="Phobius"/>
    </source>
</evidence>
<protein>
    <submittedName>
        <fullName evidence="4">Hypothetical_protein</fullName>
    </submittedName>
</protein>
<feature type="compositionally biased region" description="Polar residues" evidence="1">
    <location>
        <begin position="123"/>
        <end position="133"/>
    </location>
</feature>
<accession>A0AA86TSA3</accession>